<proteinExistence type="predicted"/>
<gene>
    <name evidence="2" type="ORF">ACOF00016_LOCUS11247</name>
</gene>
<protein>
    <recommendedName>
        <fullName evidence="3">ENTH domain-containing protein</fullName>
    </recommendedName>
</protein>
<dbReference type="Gene3D" id="1.25.40.90">
    <property type="match status" value="1"/>
</dbReference>
<evidence type="ECO:0000256" key="1">
    <source>
        <dbReference type="SAM" id="MobiDB-lite"/>
    </source>
</evidence>
<reference evidence="2" key="1">
    <citation type="submission" date="2021-01" db="EMBL/GenBank/DDBJ databases">
        <authorList>
            <person name="Corre E."/>
            <person name="Pelletier E."/>
            <person name="Niang G."/>
            <person name="Scheremetjew M."/>
            <person name="Finn R."/>
            <person name="Kale V."/>
            <person name="Holt S."/>
            <person name="Cochrane G."/>
            <person name="Meng A."/>
            <person name="Brown T."/>
            <person name="Cohen L."/>
        </authorList>
    </citation>
    <scope>NUCLEOTIDE SEQUENCE</scope>
    <source>
        <strain evidence="2">CCMP127</strain>
    </source>
</reference>
<accession>A0A7S3L761</accession>
<organism evidence="2">
    <name type="scientific">Amphora coffeiformis</name>
    <dbReference type="NCBI Taxonomy" id="265554"/>
    <lineage>
        <taxon>Eukaryota</taxon>
        <taxon>Sar</taxon>
        <taxon>Stramenopiles</taxon>
        <taxon>Ochrophyta</taxon>
        <taxon>Bacillariophyta</taxon>
        <taxon>Bacillariophyceae</taxon>
        <taxon>Bacillariophycidae</taxon>
        <taxon>Thalassiophysales</taxon>
        <taxon>Catenulaceae</taxon>
        <taxon>Amphora</taxon>
    </lineage>
</organism>
<dbReference type="AlphaFoldDB" id="A0A7S3L761"/>
<evidence type="ECO:0008006" key="3">
    <source>
        <dbReference type="Google" id="ProtNLM"/>
    </source>
</evidence>
<sequence>MFNATGVLARGLAAVHGTEAEQKLAALLYDDNIQVISSLELNQIASYTYHETSIAGGKDLCEKILDMLEAVLSKPVDHSTLTMQKSLVVFKHILIYGAEKVINASTYLGAYVEQLQNYNTAVMAQQGSLGMLMRFKGGAVDKGGPVRELAQQLLVFITNRHQLQFERSTKADPNSLVPVGSRDRAAFVTDEARLHALKKRMERERLMMTQSNLAKSNSAFGSGYTGRDGKAVVGAAHGLDEMIKQARKEKQKFSDEGYRPPGSEDALAAAQAQAEANLLDLLAMKEAATVTQSVDLLDFGGPSNTETNTTQAYETDLLGGWGAPAAAPASAGNDIFGSMAAPAPAASHDPFAFAAAPAPASSDFAGLGVTTTTPVLSTMQASSKPPMAEPEEDRFAALDALAGSSTQSQPSLGGYSVGAPTPDVNKLTDLSVLSISSAPASVPAVNTSAIRVSQMGSAPVGGEDDDDNGFVMGGTTGAGLMPLGPAPATPPPPPPPGGW</sequence>
<evidence type="ECO:0000313" key="2">
    <source>
        <dbReference type="EMBL" id="CAE0414004.1"/>
    </source>
</evidence>
<feature type="compositionally biased region" description="Pro residues" evidence="1">
    <location>
        <begin position="484"/>
        <end position="499"/>
    </location>
</feature>
<dbReference type="EMBL" id="HBIM01013975">
    <property type="protein sequence ID" value="CAE0414004.1"/>
    <property type="molecule type" value="Transcribed_RNA"/>
</dbReference>
<feature type="region of interest" description="Disordered" evidence="1">
    <location>
        <begin position="246"/>
        <end position="269"/>
    </location>
</feature>
<feature type="region of interest" description="Disordered" evidence="1">
    <location>
        <begin position="456"/>
        <end position="499"/>
    </location>
</feature>
<name>A0A7S3L761_9STRA</name>
<feature type="compositionally biased region" description="Basic and acidic residues" evidence="1">
    <location>
        <begin position="246"/>
        <end position="258"/>
    </location>
</feature>
<dbReference type="InterPro" id="IPR008942">
    <property type="entry name" value="ENTH_VHS"/>
</dbReference>